<keyword evidence="2" id="KW-0378">Hydrolase</keyword>
<proteinExistence type="predicted"/>
<dbReference type="Gene3D" id="3.40.50.1820">
    <property type="entry name" value="alpha/beta hydrolase"/>
    <property type="match status" value="1"/>
</dbReference>
<feature type="domain" description="AB hydrolase-1" evidence="1">
    <location>
        <begin position="27"/>
        <end position="71"/>
    </location>
</feature>
<name>A0A5T0K8N4_CAMCO</name>
<dbReference type="EMBL" id="AACCAF010000030">
    <property type="protein sequence ID" value="EAJ9869988.1"/>
    <property type="molecule type" value="Genomic_DNA"/>
</dbReference>
<accession>A0A5T0K8N4</accession>
<sequence length="75" mass="8563">MALVNVIYNNDTYELSYEILNQDKKKSLLILHGWGANKELMKQAFSKNLNDFCQIYLDLPGFGNSSAPKSLYSQD</sequence>
<dbReference type="InterPro" id="IPR029058">
    <property type="entry name" value="AB_hydrolase_fold"/>
</dbReference>
<protein>
    <submittedName>
        <fullName evidence="2">Alpha/beta hydrolase</fullName>
    </submittedName>
</protein>
<dbReference type="InterPro" id="IPR000073">
    <property type="entry name" value="AB_hydrolase_1"/>
</dbReference>
<organism evidence="2">
    <name type="scientific">Campylobacter coli</name>
    <dbReference type="NCBI Taxonomy" id="195"/>
    <lineage>
        <taxon>Bacteria</taxon>
        <taxon>Pseudomonadati</taxon>
        <taxon>Campylobacterota</taxon>
        <taxon>Epsilonproteobacteria</taxon>
        <taxon>Campylobacterales</taxon>
        <taxon>Campylobacteraceae</taxon>
        <taxon>Campylobacter</taxon>
    </lineage>
</organism>
<dbReference type="AlphaFoldDB" id="A0A5T0K8N4"/>
<feature type="non-terminal residue" evidence="2">
    <location>
        <position position="75"/>
    </location>
</feature>
<reference evidence="2" key="1">
    <citation type="submission" date="2019-04" db="EMBL/GenBank/DDBJ databases">
        <authorList>
            <consortium name="NARMS: The National Antimicrobial Resistance Monitoring System"/>
        </authorList>
    </citation>
    <scope>NUCLEOTIDE SEQUENCE</scope>
    <source>
        <strain evidence="2">FSIS11918841</strain>
    </source>
</reference>
<dbReference type="GO" id="GO:0016787">
    <property type="term" value="F:hydrolase activity"/>
    <property type="evidence" value="ECO:0007669"/>
    <property type="project" value="UniProtKB-KW"/>
</dbReference>
<comment type="caution">
    <text evidence="2">The sequence shown here is derived from an EMBL/GenBank/DDBJ whole genome shotgun (WGS) entry which is preliminary data.</text>
</comment>
<gene>
    <name evidence="2" type="ORF">E5B41_05560</name>
</gene>
<dbReference type="Pfam" id="PF00561">
    <property type="entry name" value="Abhydrolase_1"/>
    <property type="match status" value="1"/>
</dbReference>
<evidence type="ECO:0000259" key="1">
    <source>
        <dbReference type="Pfam" id="PF00561"/>
    </source>
</evidence>
<evidence type="ECO:0000313" key="2">
    <source>
        <dbReference type="EMBL" id="EAJ9869988.1"/>
    </source>
</evidence>
<dbReference type="SUPFAM" id="SSF53474">
    <property type="entry name" value="alpha/beta-Hydrolases"/>
    <property type="match status" value="1"/>
</dbReference>